<evidence type="ECO:0000313" key="1">
    <source>
        <dbReference type="EMBL" id="KAK5843134.1"/>
    </source>
</evidence>
<dbReference type="Proteomes" id="UP001358586">
    <property type="component" value="Chromosome 2"/>
</dbReference>
<gene>
    <name evidence="1" type="ORF">PVK06_005575</name>
</gene>
<reference evidence="1 2" key="1">
    <citation type="submission" date="2023-03" db="EMBL/GenBank/DDBJ databases">
        <title>WGS of Gossypium arboreum.</title>
        <authorList>
            <person name="Yu D."/>
        </authorList>
    </citation>
    <scope>NUCLEOTIDE SEQUENCE [LARGE SCALE GENOMIC DNA]</scope>
    <source>
        <tissue evidence="1">Leaf</tissue>
    </source>
</reference>
<keyword evidence="2" id="KW-1185">Reference proteome</keyword>
<comment type="caution">
    <text evidence="1">The sequence shown here is derived from an EMBL/GenBank/DDBJ whole genome shotgun (WGS) entry which is preliminary data.</text>
</comment>
<organism evidence="1 2">
    <name type="scientific">Gossypium arboreum</name>
    <name type="common">Tree cotton</name>
    <name type="synonym">Gossypium nanking</name>
    <dbReference type="NCBI Taxonomy" id="29729"/>
    <lineage>
        <taxon>Eukaryota</taxon>
        <taxon>Viridiplantae</taxon>
        <taxon>Streptophyta</taxon>
        <taxon>Embryophyta</taxon>
        <taxon>Tracheophyta</taxon>
        <taxon>Spermatophyta</taxon>
        <taxon>Magnoliopsida</taxon>
        <taxon>eudicotyledons</taxon>
        <taxon>Gunneridae</taxon>
        <taxon>Pentapetalae</taxon>
        <taxon>rosids</taxon>
        <taxon>malvids</taxon>
        <taxon>Malvales</taxon>
        <taxon>Malvaceae</taxon>
        <taxon>Malvoideae</taxon>
        <taxon>Gossypium</taxon>
    </lineage>
</organism>
<dbReference type="EMBL" id="JARKNE010000002">
    <property type="protein sequence ID" value="KAK5843134.1"/>
    <property type="molecule type" value="Genomic_DNA"/>
</dbReference>
<name>A0ABR0QVD6_GOSAR</name>
<sequence>MWSRRPKDHSNDPRLCFKFDDYWANDGEAKKVISNAWNMGALSYVENLDNETWCRLGYFYAKEENYWAQRSRPQCFKEGDRNTRYFRPRATGRFKKNNIGKLKDLNEAWVTDNKETCNVAKNYFCRLFQSNSQIIDNQDLDYIQECINKETNDWLIMDDSKSEVVQTIKHMDPCKAPGTPIRSSLRFSQIDSKLPSWGVLVKIKVLFFLGRMIHENILISHELLHYLQSSKNGPNKGFVIKLDMSKAYDRVEWNFIELVMRKMGFVDK</sequence>
<proteinExistence type="predicted"/>
<evidence type="ECO:0008006" key="3">
    <source>
        <dbReference type="Google" id="ProtNLM"/>
    </source>
</evidence>
<accession>A0ABR0QVD6</accession>
<evidence type="ECO:0000313" key="2">
    <source>
        <dbReference type="Proteomes" id="UP001358586"/>
    </source>
</evidence>
<protein>
    <recommendedName>
        <fullName evidence="3">Reverse transcriptase</fullName>
    </recommendedName>
</protein>